<feature type="compositionally biased region" description="Polar residues" evidence="2">
    <location>
        <begin position="2746"/>
        <end position="2760"/>
    </location>
</feature>
<feature type="compositionally biased region" description="Basic and acidic residues" evidence="2">
    <location>
        <begin position="4654"/>
        <end position="4670"/>
    </location>
</feature>
<feature type="compositionally biased region" description="Basic and acidic residues" evidence="2">
    <location>
        <begin position="3910"/>
        <end position="3933"/>
    </location>
</feature>
<feature type="region of interest" description="Disordered" evidence="2">
    <location>
        <begin position="4838"/>
        <end position="4903"/>
    </location>
</feature>
<feature type="region of interest" description="Disordered" evidence="2">
    <location>
        <begin position="3072"/>
        <end position="3100"/>
    </location>
</feature>
<feature type="compositionally biased region" description="Polar residues" evidence="2">
    <location>
        <begin position="4012"/>
        <end position="4023"/>
    </location>
</feature>
<dbReference type="Proteomes" id="UP000762676">
    <property type="component" value="Unassembled WGS sequence"/>
</dbReference>
<feature type="compositionally biased region" description="Basic and acidic residues" evidence="2">
    <location>
        <begin position="2530"/>
        <end position="2546"/>
    </location>
</feature>
<feature type="region of interest" description="Disordered" evidence="2">
    <location>
        <begin position="1315"/>
        <end position="1371"/>
    </location>
</feature>
<feature type="compositionally biased region" description="Polar residues" evidence="2">
    <location>
        <begin position="2121"/>
        <end position="2134"/>
    </location>
</feature>
<feature type="region of interest" description="Disordered" evidence="2">
    <location>
        <begin position="5860"/>
        <end position="5879"/>
    </location>
</feature>
<feature type="compositionally biased region" description="Polar residues" evidence="2">
    <location>
        <begin position="4969"/>
        <end position="4983"/>
    </location>
</feature>
<feature type="compositionally biased region" description="Polar residues" evidence="2">
    <location>
        <begin position="3934"/>
        <end position="3947"/>
    </location>
</feature>
<feature type="compositionally biased region" description="Basic and acidic residues" evidence="2">
    <location>
        <begin position="3872"/>
        <end position="3881"/>
    </location>
</feature>
<feature type="compositionally biased region" description="Polar residues" evidence="2">
    <location>
        <begin position="2693"/>
        <end position="2720"/>
    </location>
</feature>
<feature type="region of interest" description="Disordered" evidence="2">
    <location>
        <begin position="1192"/>
        <end position="1219"/>
    </location>
</feature>
<feature type="region of interest" description="Disordered" evidence="2">
    <location>
        <begin position="2513"/>
        <end position="2721"/>
    </location>
</feature>
<feature type="compositionally biased region" description="Low complexity" evidence="2">
    <location>
        <begin position="5595"/>
        <end position="5606"/>
    </location>
</feature>
<feature type="compositionally biased region" description="Polar residues" evidence="2">
    <location>
        <begin position="3418"/>
        <end position="3435"/>
    </location>
</feature>
<feature type="region of interest" description="Disordered" evidence="2">
    <location>
        <begin position="4750"/>
        <end position="4797"/>
    </location>
</feature>
<feature type="compositionally biased region" description="Basic and acidic residues" evidence="2">
    <location>
        <begin position="4774"/>
        <end position="4794"/>
    </location>
</feature>
<feature type="compositionally biased region" description="Basic and acidic residues" evidence="2">
    <location>
        <begin position="1838"/>
        <end position="1847"/>
    </location>
</feature>
<evidence type="ECO:0000256" key="2">
    <source>
        <dbReference type="SAM" id="MobiDB-lite"/>
    </source>
</evidence>
<feature type="compositionally biased region" description="Basic residues" evidence="2">
    <location>
        <begin position="4128"/>
        <end position="4137"/>
    </location>
</feature>
<feature type="compositionally biased region" description="Basic and acidic residues" evidence="2">
    <location>
        <begin position="1933"/>
        <end position="1947"/>
    </location>
</feature>
<feature type="compositionally biased region" description="Polar residues" evidence="2">
    <location>
        <begin position="1994"/>
        <end position="2010"/>
    </location>
</feature>
<protein>
    <submittedName>
        <fullName evidence="3">Kinesin-like protein KIF16B</fullName>
    </submittedName>
</protein>
<feature type="compositionally biased region" description="Polar residues" evidence="2">
    <location>
        <begin position="492"/>
        <end position="525"/>
    </location>
</feature>
<feature type="region of interest" description="Disordered" evidence="2">
    <location>
        <begin position="5560"/>
        <end position="5606"/>
    </location>
</feature>
<feature type="compositionally biased region" description="Basic and acidic residues" evidence="2">
    <location>
        <begin position="5560"/>
        <end position="5570"/>
    </location>
</feature>
<feature type="region of interest" description="Disordered" evidence="2">
    <location>
        <begin position="300"/>
        <end position="368"/>
    </location>
</feature>
<feature type="compositionally biased region" description="Basic and acidic residues" evidence="2">
    <location>
        <begin position="4940"/>
        <end position="4968"/>
    </location>
</feature>
<feature type="compositionally biased region" description="Polar residues" evidence="2">
    <location>
        <begin position="5669"/>
        <end position="5683"/>
    </location>
</feature>
<feature type="compositionally biased region" description="Basic and acidic residues" evidence="2">
    <location>
        <begin position="4756"/>
        <end position="4765"/>
    </location>
</feature>
<feature type="compositionally biased region" description="Polar residues" evidence="2">
    <location>
        <begin position="1195"/>
        <end position="1210"/>
    </location>
</feature>
<feature type="region of interest" description="Disordered" evidence="2">
    <location>
        <begin position="1628"/>
        <end position="1651"/>
    </location>
</feature>
<feature type="region of interest" description="Disordered" evidence="2">
    <location>
        <begin position="2100"/>
        <end position="2134"/>
    </location>
</feature>
<feature type="region of interest" description="Disordered" evidence="2">
    <location>
        <begin position="485"/>
        <end position="525"/>
    </location>
</feature>
<feature type="region of interest" description="Disordered" evidence="2">
    <location>
        <begin position="3854"/>
        <end position="3893"/>
    </location>
</feature>
<feature type="compositionally biased region" description="Basic and acidic residues" evidence="2">
    <location>
        <begin position="2936"/>
        <end position="2953"/>
    </location>
</feature>
<feature type="compositionally biased region" description="Basic and acidic residues" evidence="2">
    <location>
        <begin position="1360"/>
        <end position="1370"/>
    </location>
</feature>
<feature type="compositionally biased region" description="Polar residues" evidence="2">
    <location>
        <begin position="3862"/>
        <end position="3871"/>
    </location>
</feature>
<feature type="compositionally biased region" description="Polar residues" evidence="2">
    <location>
        <begin position="5448"/>
        <end position="5461"/>
    </location>
</feature>
<feature type="region of interest" description="Disordered" evidence="2">
    <location>
        <begin position="5405"/>
        <end position="5489"/>
    </location>
</feature>
<dbReference type="EMBL" id="BMAT01010179">
    <property type="protein sequence ID" value="GFS21814.1"/>
    <property type="molecule type" value="Genomic_DNA"/>
</dbReference>
<feature type="region of interest" description="Disordered" evidence="2">
    <location>
        <begin position="3503"/>
        <end position="3544"/>
    </location>
</feature>
<feature type="compositionally biased region" description="Polar residues" evidence="2">
    <location>
        <begin position="5703"/>
        <end position="5719"/>
    </location>
</feature>
<feature type="region of interest" description="Disordered" evidence="2">
    <location>
        <begin position="2974"/>
        <end position="3017"/>
    </location>
</feature>
<accession>A0AAV4JGK2</accession>
<sequence>MIETCVFLYVVIKLSVNIKILNILYFRSSGTHITPGSRKVKKRSQVRQTGRSSDSDDATQFSEDSLKSGTNSHNSSRPGSGSSRRRRRPTPRHGALEAPVKRRRAGSSGEGDYAATESDGSVYSEDSLTGGEKQTRRENRIVDADDVGERTDQGSFKPENEPDEGDSERVGLRKVQDIDQCDLVNHASTSDASVRDTSNDMSFRAHFTTPRKYSLQKQNNDEIEPEEPTEADRISISPISVWSGGSTSRDGDFGKPSLVTLGEQQPESFRVPSVPAHHTERLSIREPEVWSNSSFVPSVEMTDGSANTEAAERPMSKAKRKRSLDVANKNEAQQQKLKNLHFKYGLLGDDEEDRDDQRGEEYEDGEGAQGLVVAEGNLSAKPPGVFLDYQVLEQSQPENITSKYEEDFNVAKDSITRHAVNKDAQALHIALNESASLRKSDSGEVGIPVLPSVIYCSVSGENSSASSGVDMSSPKSRSLALMQENDTPDSGVATSSSVEQGLSSITSPTFTTSGHYSVTSDDQESFQTLESTQDDIFHSVDESVTLTRNNDSSGTIGEYHTPLQSPRLECKHKQKGNALNEHKSLGPAINTDKVLVITDETVRQALKEEVERKLTRLERRIRSLSDSAISSDYYTDPDSCSVSPRCSRLRDLTSAVTHIVPVTNIPGYSVVANDDGPSEDAKLDDTIPYTLPSTAHRESSLRRPESTQYPYEAPVPLSSQGRFPERLVNAILTIKEYPVFLSPSLRRLQRRRIRGRLTRSMNDIRDLEKTLEVQKLENASEADKQAFRFGEDSARNFVPKLVSNSKESDPLGTNLLQSAFHLSYPESLLHQMRQNSDREARLDQQFRGVMASRGKKPHAVSDDSVFHPPSTVSDPPLGKLVFGLGQYKPSESQIRRLQAARNQLRDVTDGLQVHRYLDSQYFLSEELSPSQKRLAVFKIPSQSDIPSQLEQTRDETRFQAKLAVLRSASVDYLACPDPEHTVMKVDNGSSNPQIASPRKADPCIALDTRGPSSPRKFRPKSYTSSLNSSFGILSGLVSRSADSILTSNDSFDSPRYRGNGETYPLLLDRSASMDDIYYHRLMNMQTKQQTLNRSRSTGMVDAGNGEDIQDESDEQIFPPALHVEYADDEINQETDSFGDADVELGFYNQSSASLVSTVGFSYRKASHPRDFRGFNEEMRQQIEHMTHNAAEQEKTLQPTKSLSDHNLSPRSDSSEYSSDSYFKAAEVESGIPYFREYRLNDKPIQSENGCQTDQGQNLRSIKFSNNSLQRLDQVREDPSIPLSQGAENWQEVSKVVMENTDLLRKIRSKSADLAPLDLDSSGESFNTETITGRSLSSKGDSPRKKMRTRSADLSTTQFQEKGKEDSEKIQRRNSQLADNITAVMHDLTSQEVKLPLELQQRILEEFLRTQHERELEEYQQQQQHFEQDDETNRETDETTKVAKHVRESLPLSPVDERHTMSDMEYGGLVDEEIMTDHTDVLESSTQTSPRKWTEQTEKIIIKVRDTMTQTGSSLNNSISEEIQTDVNVSFDSEENEGDDVHLIKRALNSDPVYQDARSSRTDTPTVYWDSHGVQTTLKLTNILKDERERSDSVPSSLRPLHGKTELAVNAPQSGMEQLMFRSPVDLRTTARTSSKDAQRLSSDPDSPLENKSFQNEEVQTDWSLNVLQKPAAHVALSTDDLPQQDDLVLYPTEKLCLSGPAQSHTGETVVIHGDTNKTTEASNNKASLQTAPEVYQAQITESEQANLRKTKPGLPHAEASDELKRRNSLRSVEELHSYVTHEDDRRNEAQDVKKKTEEEQGKLSSFEDESSNPYQDTDRIKTIKQDFSKSASFDEDGYDHKEEKGPIDTETMSYIAQKVRMSPQSKSIIYEEITASKGKTRHIPNLPSKFPQDSQTSNTSEDKDLENVSSTYSENDDNISSSVDETPHACGTNKDERSRKTGQKDSNEQLVGDGTHQSLAGQSEGKSLKNKKKKKRKRKKKAGGKLYPEDETDSQVSDSVALNEPSSSSEGLAGKMGFVLTRDVAQNNLSGKAAETSEMREGHLREENEILDSPVVSFMKMPSDATLRYNTQSGITDSEEEKCFIDVIPLSRSNYVENDMRAEQPGSPELASQRPQEHESFASSTKTETNMYRDNATVQIEDGTVPQALETMRSEMYVRGEPNQAAITASPFSLFVNTANKTEIPPLTESSSADASILLQLQSPNVKPHEPGLSGADEQNASVDNVKIQTKGNLKNEKMMVEDTNPDHDAKYNESAMDACLLSPYPIEVRGIGIDEEMLSNTVTSVSYQNNLTYYELPESNILDHPDSKKTGHAGEEEPSSQAQLAEGSTKSLPESKDGAAEVEVYSQIFVSERKSSSEEEVLITDITDVIPIPDALRSFTLPGEKLDLETGWGSTYISIAEEKSDAEVKAVLTEAVLVPNNKGHTFEHDAKEQFFTGTERKRDCEEDIAVTDQMATSNDPSVLTLSTSIKERSAVSMSREKIPASADRKSDSEEKVVVTDVIPIFSNPASANLPIYTKERGPGSTSNEKLGDSAERKSESEEKAVMTHSIPLSNDSKNPILPISSREQTQYHTSEEKFPISTERKSDSEEEVVLTDVIPISSSPASPTLSLSTKERVPDFTPDEKRRDSKSRKSDSEEEVVVTDVIPIYSSPASPTLPISAKEQAPRSASDGKLRDTIETKSDPEEKAVATDLTQISNSSAAPVPPISTTAQSAHSISEGQFPVITERKSDSEEELVVTDVIPISDNSTVTPKEQTPGSTPGVRLLANTEGESEFKKEVEVTDVVNSLNKAMTPIFTTEKPSVKLDEKFPVNSHQTNEHGEDTKSLFSASTFSDKMEPVSQPVEEISTLDSDGAKDVLVKETETLYELSTHDSSILTTAPIDEDTTFDSNAHQDLPGTITTRSHEDEIKQTGHVTVPSGSQPDVTSIPYPTKEQTFAREETTTTKLGSESEKDVTANVKPVLNLATYAEATQEENLKAENKLSVLSEPLSVNRREQNDYAEKETVSGTERKDLNKRVDDDFETAAYKRGKELTRSSSSEEEVTFTDIVSHYTIETVGNRDVSDMHRPEDIHETTENAAAKKMSSEPVEMSTQKVAEDNKVSHSLHDCVDGPNRDSVLPGTAQETAAEKNLIIGDNFSATAPSQKLDLEQELSVPKAVASPTAREENGSEEVKINPSVTERGCNSEKEVQFISRLDNEQELCAVSSPSRITDNKFTTEMNSKNSHPSSATDMEPAYIDERTKTEHCVAAIPAVCTPVENKPEFIGSSGNNGDNTPTVRNSVSEESFSPIESLNIDGEEEKPQTQTISVTVTKRGDDFEEKMTVTDTISVPVPKHKGPPGMSIPGPNLVSIFASKKEDDTEEKSNVNNEVPLSVFENQASPGDNLAETVVAVTEKEYNSKELERINSSEEKQQKDKPKNQYTSVALFSGPAQNNSSDFKEFSDPEPISSGLPSEMEFSYEEMKQAHFHKDSQVPIELGEVERHPEAPLAVDENQEKLLTTTLHEKERNYKGEDNFQSEGYADDGSTQHEQTITLKQDERDVTSTKENALHEGLERETHETISEQVDISATTGDLESVRATTKESNPGVDSSSHNDGVFSGAFQSNKTDSAALQGSCNSHVYVDRKAADIGEENKGKQEAILTTAMVEVLPEGNITSSPILDDSVQNLSESHEPQRRFMVAKPQATRQEVLRSTLMSSAFNSSARLRQTSETEADYAPADPSNDSGFLSDDTLLTFRSSETEFRDSSVRVPIDSVIYEKTEDELSPTKTQKGSIEKLKSENEAFSENSNALIQRDQRHAQNFEIVSQDILMPVEEVEQTEPSYEKLKETDGSLDQEVMTHSQEFNVNRPAVQFHRSADEVAATESETGQSNLEPSERETEHYSFDGTPSVEKQGGYNTQQYNFEINEKLNIRDHSNGKGDHQNGKAREKAADDHSQQNSPSQVPGNQSMQERKQHGASPPPPPPPPHWQTKMPQAALDYDLDDEEETEPSSHGLDGLRLEQFEENVSQRKGTEDTQNTNVLPNLQDENILAQPLESNRIETLVNNQQHPGSRLISERNVQESVPPAMSKSLHSGQDNNCDKATPRSSSSSDEEMVVVDEVFIVPLQTELVKAEDISKADDTTLVSRQIQRYHGRSKRRDKNSDSCSEYQDLPEIPDSSPTETVEGHTDLVSEKKQDSQEKQQVIAPLDENLLKPVSGETPKKKKRRSSKQAVEYELNDDEDEAGIKLEYVLFDKNMTGMKVGDQTSKDEENIPQNRTQVHVSHPDEFDTKGKQDKSPQEKDVSDELRANAHDQELLAFSEAFSKELKSTHTPIRWAAEKATEEAFLTAGGSSDRLDNLNTICIATSFPSPITTASQVLTNRNNETEDDGSASKQSSEFKFETWERKSIYNFEDEGLRDRAQRRRKVRHASDYELNDASEERILLEPLTTDKDTNQGPYPHGFGFFWQTPAETSRGPGRHCSFQRANSSRSASVHDYPFSLSDTASDTLVFPLSVSENDQSSDNEKQTQPPVDMEQAPVVEDLEILTLAEAMIDSQTRNSDDRDEEVCLELRRQWDDETSYPSSETNNTQLDSAPETPIGTRDLEILLLAEEVLRSGDKESEDVCKLSSDLVREWDGVDEEVIVPEIKTPRPQSKIPDIKSNVVSHSKGVQVSIPGDDAREGEVSYRKEETLQHQKPSIQPPKKQEYGPELKQEGLSLDNGLTEWRTRSLSDPVTPRSEELPSLWQPEFTGGRDVVISVPPASTLHPVLLHHSLSSPGRLDEEPAEHSRRTRRRSGRQRERDMNSEYAEDSARERSPLLRRSHIYSNGVDMSVSNQQIQNEIEKLKDEHSKMMALLERSKERKAMKEKGKAAAPSIADTDSSGGDSPVTVIAGPGSVSDSNRASPTSTSSSHTSSPPTIVGNRPIFCKTDDTSDRVRILGVRNDTQISLIRNLDLQDSPRSTADIREQPETNKEGDDISESKRSQDTHEISDLNNSQYDHTDQDQSSFDDNIEELLLRVPDFTGVGPSTTLFDHANTVTHKGVPRQDACTSPISEFVNEDKTVSHRSTSPTDQHDKRTADLIKATTETLSVRTHQDSLNEPWPPANMDESFSPNSRLSVVSPLTLEAILDDDDEVTDADSAFSTSTAATSADRHRRHQNQLYQAQMVSTGIEASVASLDDSTQTEDMDQTYDDSTLHSSMLGGAHGGASSDSSGHEMSMVHRELDRLHRERVEIIELLSLNYLPSSLTIELLEAKLNYCIGQTDTLLATLEDAWAVDDGNQKQAKRSKTEIKISQDYLNEYKSEFIRSKRDIESCLETYQRRQTGARGRRRTRGRDLRAMRRRAEIEAFQLERLREQCRYERQLNRSRPRTHSQSSLSQDDTSSVTSSSLQTDFSPRKRMTPSQRKDHLVSLRKQIVLSTAGEMLDMRNRSMSPRATSSDSYWALQPSYSAPQSPARSESPDVGSSDPGRYNQTRRGSSSSWHTIDNRYGVSPARSLPDTTERRNASLEVTRPHSVDPLLSISSTLPSVRGNLSSDLRINVMASLTGPDMSADRLIQESNEVRRQNQRQIEKAKEMLRHLDEKRNQIKSDRPPVRSSQLPGKSHLTGAQTHEQRRLPSETSSPLSSSTEFRMRFSRDLAPGQTSSPRVPSSGASSFTEYARDHLVRGQRHIDSWASRTSPHTHHSYFPRGQQLGTGNYMSTSSSSLDNHRLSDSRSPVATYGRRVNSLSPASHSLSPENQAKTRTSDSALSASRSLSQESPSPGSTAPPSRHRSLGAYHSSNYLRPLSMNYPAHRHLVTSSQPSPSGSFYETDPEDHGFSSSSRSSSRDRDTLDHLQNFRSVPRPRSSQYWPSWSSSSPVQTFFPSTTTGARTPSNQTNAAALSLSLDRSSTRKELGKTGDF</sequence>
<feature type="coiled-coil region" evidence="1">
    <location>
        <begin position="757"/>
        <end position="784"/>
    </location>
</feature>
<feature type="compositionally biased region" description="Low complexity" evidence="2">
    <location>
        <begin position="5821"/>
        <end position="5836"/>
    </location>
</feature>
<feature type="compositionally biased region" description="Basic and acidic residues" evidence="2">
    <location>
        <begin position="2574"/>
        <end position="2588"/>
    </location>
</feature>
<evidence type="ECO:0000256" key="1">
    <source>
        <dbReference type="SAM" id="Coils"/>
    </source>
</evidence>
<feature type="compositionally biased region" description="Acidic residues" evidence="2">
    <location>
        <begin position="3977"/>
        <end position="3986"/>
    </location>
</feature>
<feature type="region of interest" description="Disordered" evidence="2">
    <location>
        <begin position="2300"/>
        <end position="2339"/>
    </location>
</feature>
<feature type="region of interest" description="Disordered" evidence="2">
    <location>
        <begin position="2474"/>
        <end position="2494"/>
    </location>
</feature>
<feature type="compositionally biased region" description="Basic and acidic residues" evidence="2">
    <location>
        <begin position="4161"/>
        <end position="4177"/>
    </location>
</feature>
<feature type="region of interest" description="Disordered" evidence="2">
    <location>
        <begin position="5067"/>
        <end position="5090"/>
    </location>
</feature>
<feature type="compositionally biased region" description="Basic and acidic residues" evidence="2">
    <location>
        <begin position="133"/>
        <end position="152"/>
    </location>
</feature>
<keyword evidence="4" id="KW-1185">Reference proteome</keyword>
<feature type="compositionally biased region" description="Low complexity" evidence="2">
    <location>
        <begin position="2602"/>
        <end position="2613"/>
    </location>
</feature>
<feature type="region of interest" description="Disordered" evidence="2">
    <location>
        <begin position="4234"/>
        <end position="4282"/>
    </location>
</feature>
<feature type="compositionally biased region" description="Basic and acidic residues" evidence="2">
    <location>
        <begin position="2993"/>
        <end position="3017"/>
    </location>
</feature>
<feature type="compositionally biased region" description="Polar residues" evidence="2">
    <location>
        <begin position="118"/>
        <end position="127"/>
    </location>
</feature>
<feature type="region of interest" description="Disordered" evidence="2">
    <location>
        <begin position="4128"/>
        <end position="4218"/>
    </location>
</feature>
<feature type="region of interest" description="Disordered" evidence="2">
    <location>
        <begin position="3700"/>
        <end position="3722"/>
    </location>
</feature>
<feature type="compositionally biased region" description="Polar residues" evidence="2">
    <location>
        <begin position="1321"/>
        <end position="1339"/>
    </location>
</feature>
<feature type="region of interest" description="Disordered" evidence="2">
    <location>
        <begin position="3910"/>
        <end position="4023"/>
    </location>
</feature>
<feature type="region of interest" description="Disordered" evidence="2">
    <location>
        <begin position="3398"/>
        <end position="3451"/>
    </location>
</feature>
<feature type="compositionally biased region" description="Low complexity" evidence="2">
    <location>
        <begin position="5350"/>
        <end position="5371"/>
    </location>
</feature>
<evidence type="ECO:0000313" key="4">
    <source>
        <dbReference type="Proteomes" id="UP000762676"/>
    </source>
</evidence>
<feature type="compositionally biased region" description="Basic and acidic residues" evidence="2">
    <location>
        <begin position="5477"/>
        <end position="5489"/>
    </location>
</feature>
<feature type="compositionally biased region" description="Basic and acidic residues" evidence="2">
    <location>
        <begin position="2671"/>
        <end position="2690"/>
    </location>
</feature>
<feature type="compositionally biased region" description="Polar residues" evidence="2">
    <location>
        <begin position="237"/>
        <end position="248"/>
    </location>
</feature>
<feature type="region of interest" description="Disordered" evidence="2">
    <location>
        <begin position="1417"/>
        <end position="1443"/>
    </location>
</feature>
<feature type="compositionally biased region" description="Acidic residues" evidence="2">
    <location>
        <begin position="5159"/>
        <end position="5168"/>
    </location>
</feature>
<feature type="compositionally biased region" description="Basic and acidic residues" evidence="2">
    <location>
        <begin position="4260"/>
        <end position="4282"/>
    </location>
</feature>
<feature type="region of interest" description="Disordered" evidence="2">
    <location>
        <begin position="2885"/>
        <end position="2953"/>
    </location>
</feature>
<reference evidence="3 4" key="1">
    <citation type="journal article" date="2021" name="Elife">
        <title>Chloroplast acquisition without the gene transfer in kleptoplastic sea slugs, Plakobranchus ocellatus.</title>
        <authorList>
            <person name="Maeda T."/>
            <person name="Takahashi S."/>
            <person name="Yoshida T."/>
            <person name="Shimamura S."/>
            <person name="Takaki Y."/>
            <person name="Nagai Y."/>
            <person name="Toyoda A."/>
            <person name="Suzuki Y."/>
            <person name="Arimoto A."/>
            <person name="Ishii H."/>
            <person name="Satoh N."/>
            <person name="Nishiyama T."/>
            <person name="Hasebe M."/>
            <person name="Maruyama T."/>
            <person name="Minagawa J."/>
            <person name="Obokata J."/>
            <person name="Shigenobu S."/>
        </authorList>
    </citation>
    <scope>NUCLEOTIDE SEQUENCE [LARGE SCALE GENOMIC DNA]</scope>
</reference>
<feature type="compositionally biased region" description="Polar residues" evidence="2">
    <location>
        <begin position="1907"/>
        <end position="1924"/>
    </location>
</feature>
<feature type="compositionally biased region" description="Basic and acidic residues" evidence="2">
    <location>
        <begin position="1430"/>
        <end position="1443"/>
    </location>
</feature>
<feature type="region of interest" description="Disordered" evidence="2">
    <location>
        <begin position="4056"/>
        <end position="4091"/>
    </location>
</feature>
<evidence type="ECO:0000313" key="3">
    <source>
        <dbReference type="EMBL" id="GFS21814.1"/>
    </source>
</evidence>
<feature type="compositionally biased region" description="Basic and acidic residues" evidence="2">
    <location>
        <begin position="1816"/>
        <end position="1827"/>
    </location>
</feature>
<feature type="compositionally biased region" description="Polar residues" evidence="2">
    <location>
        <begin position="5407"/>
        <end position="5434"/>
    </location>
</feature>
<feature type="compositionally biased region" description="Basic and acidic residues" evidence="2">
    <location>
        <begin position="2302"/>
        <end position="2316"/>
    </location>
</feature>
<feature type="region of interest" description="Disordered" evidence="2">
    <location>
        <begin position="4492"/>
        <end position="4515"/>
    </location>
</feature>
<gene>
    <name evidence="3" type="ORF">ElyMa_005092900</name>
</gene>
<feature type="region of interest" description="Disordered" evidence="2">
    <location>
        <begin position="5154"/>
        <end position="5192"/>
    </location>
</feature>
<feature type="compositionally biased region" description="Basic and acidic residues" evidence="2">
    <location>
        <begin position="2614"/>
        <end position="2636"/>
    </location>
</feature>
<feature type="region of interest" description="Disordered" evidence="2">
    <location>
        <begin position="5652"/>
        <end position="5754"/>
    </location>
</feature>
<feature type="compositionally biased region" description="Polar residues" evidence="2">
    <location>
        <begin position="5572"/>
        <end position="5587"/>
    </location>
</feature>
<feature type="compositionally biased region" description="Polar residues" evidence="2">
    <location>
        <begin position="46"/>
        <end position="74"/>
    </location>
</feature>
<feature type="region of interest" description="Disordered" evidence="2">
    <location>
        <begin position="547"/>
        <end position="567"/>
    </location>
</feature>
<feature type="compositionally biased region" description="Low complexity" evidence="2">
    <location>
        <begin position="5723"/>
        <end position="5742"/>
    </location>
</feature>
<feature type="region of interest" description="Disordered" evidence="2">
    <location>
        <begin position="5339"/>
        <end position="5389"/>
    </location>
</feature>
<feature type="region of interest" description="Disordered" evidence="2">
    <location>
        <begin position="5774"/>
        <end position="5854"/>
    </location>
</feature>
<feature type="compositionally biased region" description="Basic and acidic residues" evidence="2">
    <location>
        <begin position="3398"/>
        <end position="3417"/>
    </location>
</feature>
<feature type="region of interest" description="Disordered" evidence="2">
    <location>
        <begin position="4644"/>
        <end position="4686"/>
    </location>
</feature>
<proteinExistence type="predicted"/>
<comment type="caution">
    <text evidence="3">The sequence shown here is derived from an EMBL/GenBank/DDBJ whole genome shotgun (WGS) entry which is preliminary data.</text>
</comment>
<feature type="region of interest" description="Disordered" evidence="2">
    <location>
        <begin position="3580"/>
        <end position="3600"/>
    </location>
</feature>
<feature type="compositionally biased region" description="Polar residues" evidence="2">
    <location>
        <begin position="1639"/>
        <end position="1651"/>
    </location>
</feature>
<feature type="compositionally biased region" description="Polar residues" evidence="2">
    <location>
        <begin position="3700"/>
        <end position="3709"/>
    </location>
</feature>
<feature type="region of interest" description="Disordered" evidence="2">
    <location>
        <begin position="1743"/>
        <end position="2013"/>
    </location>
</feature>
<feature type="compositionally biased region" description="Polar residues" evidence="2">
    <location>
        <begin position="3580"/>
        <end position="3593"/>
    </location>
</feature>
<feature type="compositionally biased region" description="Basic and acidic residues" evidence="2">
    <location>
        <begin position="3534"/>
        <end position="3544"/>
    </location>
</feature>
<feature type="compositionally biased region" description="Basic residues" evidence="2">
    <location>
        <begin position="1968"/>
        <end position="1983"/>
    </location>
</feature>
<feature type="compositionally biased region" description="Polar residues" evidence="2">
    <location>
        <begin position="5837"/>
        <end position="5854"/>
    </location>
</feature>
<feature type="compositionally biased region" description="Basic and acidic residues" evidence="2">
    <location>
        <begin position="3503"/>
        <end position="3512"/>
    </location>
</feature>
<feature type="region of interest" description="Disordered" evidence="2">
    <location>
        <begin position="214"/>
        <end position="259"/>
    </location>
</feature>
<organism evidence="3 4">
    <name type="scientific">Elysia marginata</name>
    <dbReference type="NCBI Taxonomy" id="1093978"/>
    <lineage>
        <taxon>Eukaryota</taxon>
        <taxon>Metazoa</taxon>
        <taxon>Spiralia</taxon>
        <taxon>Lophotrochozoa</taxon>
        <taxon>Mollusca</taxon>
        <taxon>Gastropoda</taxon>
        <taxon>Heterobranchia</taxon>
        <taxon>Euthyneura</taxon>
        <taxon>Panpulmonata</taxon>
        <taxon>Sacoglossa</taxon>
        <taxon>Placobranchoidea</taxon>
        <taxon>Plakobranchidae</taxon>
        <taxon>Elysia</taxon>
    </lineage>
</organism>
<feature type="compositionally biased region" description="Polar residues" evidence="2">
    <location>
        <begin position="5775"/>
        <end position="5786"/>
    </location>
</feature>
<feature type="compositionally biased region" description="Basic and acidic residues" evidence="2">
    <location>
        <begin position="3993"/>
        <end position="4011"/>
    </location>
</feature>
<feature type="region of interest" description="Disordered" evidence="2">
    <location>
        <begin position="32"/>
        <end position="171"/>
    </location>
</feature>
<feature type="region of interest" description="Disordered" evidence="2">
    <location>
        <begin position="4929"/>
        <end position="4983"/>
    </location>
</feature>
<feature type="compositionally biased region" description="Basic and acidic residues" evidence="2">
    <location>
        <begin position="4838"/>
        <end position="4847"/>
    </location>
</feature>
<feature type="compositionally biased region" description="Polar residues" evidence="2">
    <location>
        <begin position="4557"/>
        <end position="4569"/>
    </location>
</feature>
<feature type="compositionally biased region" description="Basic and acidic residues" evidence="2">
    <location>
        <begin position="5867"/>
        <end position="5879"/>
    </location>
</feature>
<feature type="region of interest" description="Disordered" evidence="2">
    <location>
        <begin position="4551"/>
        <end position="4574"/>
    </location>
</feature>
<feature type="compositionally biased region" description="Polar residues" evidence="2">
    <location>
        <begin position="2320"/>
        <end position="2333"/>
    </location>
</feature>
<keyword evidence="1" id="KW-0175">Coiled coil</keyword>
<name>A0AAV4JGK2_9GAST</name>
<feature type="compositionally biased region" description="Basic and acidic residues" evidence="2">
    <location>
        <begin position="1758"/>
        <end position="1801"/>
    </location>
</feature>
<feature type="compositionally biased region" description="Pro residues" evidence="2">
    <location>
        <begin position="3956"/>
        <end position="3965"/>
    </location>
</feature>
<feature type="compositionally biased region" description="Low complexity" evidence="2">
    <location>
        <begin position="4881"/>
        <end position="4895"/>
    </location>
</feature>
<feature type="region of interest" description="Disordered" evidence="2">
    <location>
        <begin position="2743"/>
        <end position="2773"/>
    </location>
</feature>